<reference evidence="2" key="1">
    <citation type="submission" date="2021-03" db="EMBL/GenBank/DDBJ databases">
        <title>Draft genome sequence of rust myrtle Austropuccinia psidii MF-1, a brazilian biotype.</title>
        <authorList>
            <person name="Quecine M.C."/>
            <person name="Pachon D.M.R."/>
            <person name="Bonatelli M.L."/>
            <person name="Correr F.H."/>
            <person name="Franceschini L.M."/>
            <person name="Leite T.F."/>
            <person name="Margarido G.R.A."/>
            <person name="Almeida C.A."/>
            <person name="Ferrarezi J.A."/>
            <person name="Labate C.A."/>
        </authorList>
    </citation>
    <scope>NUCLEOTIDE SEQUENCE</scope>
    <source>
        <strain evidence="2">MF-1</strain>
    </source>
</reference>
<dbReference type="Gene3D" id="3.30.70.270">
    <property type="match status" value="1"/>
</dbReference>
<feature type="domain" description="Reverse transcriptase" evidence="1">
    <location>
        <begin position="95"/>
        <end position="188"/>
    </location>
</feature>
<dbReference type="OrthoDB" id="41323at2759"/>
<dbReference type="SUPFAM" id="SSF56672">
    <property type="entry name" value="DNA/RNA polymerases"/>
    <property type="match status" value="1"/>
</dbReference>
<dbReference type="PANTHER" id="PTHR24559">
    <property type="entry name" value="TRANSPOSON TY3-I GAG-POL POLYPROTEIN"/>
    <property type="match status" value="1"/>
</dbReference>
<sequence>MKERLINLLFKYKSAFAVDRERVGAIIEHEVDSILKVEKPYLLLLRRPAYLASPRAREALEVHIKEFMDLEVLRKVEHNEQVEVTSPVTITLHNCKSMRVGNFRALNTYTIPDKYPIPRIYEIFTQFSQVKLIKAIDALNGFHQNALTDNARELLSIIFHCGIYEYVWIPFGIKNSPSHYQRMINTIFP</sequence>
<dbReference type="InterPro" id="IPR043502">
    <property type="entry name" value="DNA/RNA_pol_sf"/>
</dbReference>
<dbReference type="PANTHER" id="PTHR24559:SF444">
    <property type="entry name" value="REVERSE TRANSCRIPTASE DOMAIN-CONTAINING PROTEIN"/>
    <property type="match status" value="1"/>
</dbReference>
<dbReference type="InterPro" id="IPR043128">
    <property type="entry name" value="Rev_trsase/Diguanyl_cyclase"/>
</dbReference>
<evidence type="ECO:0000313" key="3">
    <source>
        <dbReference type="Proteomes" id="UP000765509"/>
    </source>
</evidence>
<proteinExistence type="predicted"/>
<dbReference type="InterPro" id="IPR000477">
    <property type="entry name" value="RT_dom"/>
</dbReference>
<evidence type="ECO:0000259" key="1">
    <source>
        <dbReference type="Pfam" id="PF00078"/>
    </source>
</evidence>
<dbReference type="Pfam" id="PF00078">
    <property type="entry name" value="RVT_1"/>
    <property type="match status" value="1"/>
</dbReference>
<protein>
    <recommendedName>
        <fullName evidence="1">Reverse transcriptase domain-containing protein</fullName>
    </recommendedName>
</protein>
<dbReference type="CDD" id="cd01647">
    <property type="entry name" value="RT_LTR"/>
    <property type="match status" value="1"/>
</dbReference>
<accession>A0A9Q3EVQ6</accession>
<dbReference type="Gene3D" id="3.10.10.10">
    <property type="entry name" value="HIV Type 1 Reverse Transcriptase, subunit A, domain 1"/>
    <property type="match status" value="1"/>
</dbReference>
<gene>
    <name evidence="2" type="ORF">O181_070070</name>
</gene>
<dbReference type="AlphaFoldDB" id="A0A9Q3EVQ6"/>
<organism evidence="2 3">
    <name type="scientific">Austropuccinia psidii MF-1</name>
    <dbReference type="NCBI Taxonomy" id="1389203"/>
    <lineage>
        <taxon>Eukaryota</taxon>
        <taxon>Fungi</taxon>
        <taxon>Dikarya</taxon>
        <taxon>Basidiomycota</taxon>
        <taxon>Pucciniomycotina</taxon>
        <taxon>Pucciniomycetes</taxon>
        <taxon>Pucciniales</taxon>
        <taxon>Sphaerophragmiaceae</taxon>
        <taxon>Austropuccinia</taxon>
    </lineage>
</organism>
<dbReference type="InterPro" id="IPR053134">
    <property type="entry name" value="RNA-dir_DNA_polymerase"/>
</dbReference>
<comment type="caution">
    <text evidence="2">The sequence shown here is derived from an EMBL/GenBank/DDBJ whole genome shotgun (WGS) entry which is preliminary data.</text>
</comment>
<dbReference type="Proteomes" id="UP000765509">
    <property type="component" value="Unassembled WGS sequence"/>
</dbReference>
<evidence type="ECO:0000313" key="2">
    <source>
        <dbReference type="EMBL" id="MBW0530355.1"/>
    </source>
</evidence>
<name>A0A9Q3EVQ6_9BASI</name>
<dbReference type="EMBL" id="AVOT02035928">
    <property type="protein sequence ID" value="MBW0530355.1"/>
    <property type="molecule type" value="Genomic_DNA"/>
</dbReference>
<keyword evidence="3" id="KW-1185">Reference proteome</keyword>